<feature type="region of interest" description="Disordered" evidence="1">
    <location>
        <begin position="1"/>
        <end position="33"/>
    </location>
</feature>
<dbReference type="RefSeq" id="XP_007311089.1">
    <property type="nucleotide sequence ID" value="XM_007311027.1"/>
</dbReference>
<sequence>MANRSNNMPQSQYQRRGKGKRSQARSNYNPYRRNPYYEFTSRFNANDTLDPFFTYVRPTYPPLRETQSNGRPLPVLHSTLDAYAASEDPSYIPMSQELLRADMFAMGANEDTLEKYMADHNKVVQDLLDRCGGHLPSRGRKPRPGVDEVMVYNIPNSDLAIRIWEGGMRDLGQYCLDLVSRARRGEVVNTPKAWKFTFVPLPGTFMPGGQLLPWETNFGIRELCALRLVSPAYDEDDWLEDTVTKGAHRASATASFRNWHVHLLSLVSAVLDTSSAVSHVNSPPSMYTTSDVDIGTADRLIFRHFFYLHKKQGILKGNYNGGFGVMER</sequence>
<dbReference type="OrthoDB" id="2628807at2759"/>
<keyword evidence="3" id="KW-1185">Reference proteome</keyword>
<protein>
    <submittedName>
        <fullName evidence="2">Uncharacterized protein</fullName>
    </submittedName>
</protein>
<name>R7RWS3_STEHR</name>
<evidence type="ECO:0000256" key="1">
    <source>
        <dbReference type="SAM" id="MobiDB-lite"/>
    </source>
</evidence>
<dbReference type="EMBL" id="JH687401">
    <property type="protein sequence ID" value="EIM79769.1"/>
    <property type="molecule type" value="Genomic_DNA"/>
</dbReference>
<dbReference type="GeneID" id="18795872"/>
<evidence type="ECO:0000313" key="3">
    <source>
        <dbReference type="Proteomes" id="UP000053927"/>
    </source>
</evidence>
<accession>R7RWS3</accession>
<dbReference type="AlphaFoldDB" id="R7RWS3"/>
<proteinExistence type="predicted"/>
<feature type="compositionally biased region" description="Polar residues" evidence="1">
    <location>
        <begin position="1"/>
        <end position="14"/>
    </location>
</feature>
<gene>
    <name evidence="2" type="ORF">STEHIDRAFT_116252</name>
</gene>
<organism evidence="2 3">
    <name type="scientific">Stereum hirsutum (strain FP-91666)</name>
    <name type="common">White-rot fungus</name>
    <dbReference type="NCBI Taxonomy" id="721885"/>
    <lineage>
        <taxon>Eukaryota</taxon>
        <taxon>Fungi</taxon>
        <taxon>Dikarya</taxon>
        <taxon>Basidiomycota</taxon>
        <taxon>Agaricomycotina</taxon>
        <taxon>Agaricomycetes</taxon>
        <taxon>Russulales</taxon>
        <taxon>Stereaceae</taxon>
        <taxon>Stereum</taxon>
    </lineage>
</organism>
<reference evidence="3" key="1">
    <citation type="journal article" date="2012" name="Science">
        <title>The Paleozoic origin of enzymatic lignin decomposition reconstructed from 31 fungal genomes.</title>
        <authorList>
            <person name="Floudas D."/>
            <person name="Binder M."/>
            <person name="Riley R."/>
            <person name="Barry K."/>
            <person name="Blanchette R.A."/>
            <person name="Henrissat B."/>
            <person name="Martinez A.T."/>
            <person name="Otillar R."/>
            <person name="Spatafora J.W."/>
            <person name="Yadav J.S."/>
            <person name="Aerts A."/>
            <person name="Benoit I."/>
            <person name="Boyd A."/>
            <person name="Carlson A."/>
            <person name="Copeland A."/>
            <person name="Coutinho P.M."/>
            <person name="de Vries R.P."/>
            <person name="Ferreira P."/>
            <person name="Findley K."/>
            <person name="Foster B."/>
            <person name="Gaskell J."/>
            <person name="Glotzer D."/>
            <person name="Gorecki P."/>
            <person name="Heitman J."/>
            <person name="Hesse C."/>
            <person name="Hori C."/>
            <person name="Igarashi K."/>
            <person name="Jurgens J.A."/>
            <person name="Kallen N."/>
            <person name="Kersten P."/>
            <person name="Kohler A."/>
            <person name="Kuees U."/>
            <person name="Kumar T.K.A."/>
            <person name="Kuo A."/>
            <person name="LaButti K."/>
            <person name="Larrondo L.F."/>
            <person name="Lindquist E."/>
            <person name="Ling A."/>
            <person name="Lombard V."/>
            <person name="Lucas S."/>
            <person name="Lundell T."/>
            <person name="Martin R."/>
            <person name="McLaughlin D.J."/>
            <person name="Morgenstern I."/>
            <person name="Morin E."/>
            <person name="Murat C."/>
            <person name="Nagy L.G."/>
            <person name="Nolan M."/>
            <person name="Ohm R.A."/>
            <person name="Patyshakuliyeva A."/>
            <person name="Rokas A."/>
            <person name="Ruiz-Duenas F.J."/>
            <person name="Sabat G."/>
            <person name="Salamov A."/>
            <person name="Samejima M."/>
            <person name="Schmutz J."/>
            <person name="Slot J.C."/>
            <person name="St John F."/>
            <person name="Stenlid J."/>
            <person name="Sun H."/>
            <person name="Sun S."/>
            <person name="Syed K."/>
            <person name="Tsang A."/>
            <person name="Wiebenga A."/>
            <person name="Young D."/>
            <person name="Pisabarro A."/>
            <person name="Eastwood D.C."/>
            <person name="Martin F."/>
            <person name="Cullen D."/>
            <person name="Grigoriev I.V."/>
            <person name="Hibbett D.S."/>
        </authorList>
    </citation>
    <scope>NUCLEOTIDE SEQUENCE [LARGE SCALE GENOMIC DNA]</scope>
    <source>
        <strain evidence="3">FP-91666</strain>
    </source>
</reference>
<dbReference type="Proteomes" id="UP000053927">
    <property type="component" value="Unassembled WGS sequence"/>
</dbReference>
<dbReference type="KEGG" id="shs:STEHIDRAFT_116252"/>
<evidence type="ECO:0000313" key="2">
    <source>
        <dbReference type="EMBL" id="EIM79769.1"/>
    </source>
</evidence>